<sequence length="106" mass="12152">MLKKIKMSMLNNIRGSLWTRIGRGSFPEAPIYHNLPRAVSVEALNMRTGHDYLASHLHRINVLPSPECGYGIMNAENLRTCSVLDHSKNYQDSIFKEAHHYCQRVT</sequence>
<organism evidence="1 2">
    <name type="scientific">Trichonephila clavata</name>
    <name type="common">Joro spider</name>
    <name type="synonym">Nephila clavata</name>
    <dbReference type="NCBI Taxonomy" id="2740835"/>
    <lineage>
        <taxon>Eukaryota</taxon>
        <taxon>Metazoa</taxon>
        <taxon>Ecdysozoa</taxon>
        <taxon>Arthropoda</taxon>
        <taxon>Chelicerata</taxon>
        <taxon>Arachnida</taxon>
        <taxon>Araneae</taxon>
        <taxon>Araneomorphae</taxon>
        <taxon>Entelegynae</taxon>
        <taxon>Araneoidea</taxon>
        <taxon>Nephilidae</taxon>
        <taxon>Trichonephila</taxon>
    </lineage>
</organism>
<dbReference type="Proteomes" id="UP000887116">
    <property type="component" value="Unassembled WGS sequence"/>
</dbReference>
<gene>
    <name evidence="1" type="ORF">TNCT_521721</name>
</gene>
<proteinExistence type="predicted"/>
<dbReference type="OrthoDB" id="6429785at2759"/>
<evidence type="ECO:0000313" key="2">
    <source>
        <dbReference type="Proteomes" id="UP000887116"/>
    </source>
</evidence>
<accession>A0A8X6HYN0</accession>
<name>A0A8X6HYN0_TRICU</name>
<comment type="caution">
    <text evidence="1">The sequence shown here is derived from an EMBL/GenBank/DDBJ whole genome shotgun (WGS) entry which is preliminary data.</text>
</comment>
<keyword evidence="2" id="KW-1185">Reference proteome</keyword>
<evidence type="ECO:0000313" key="1">
    <source>
        <dbReference type="EMBL" id="GFR12139.1"/>
    </source>
</evidence>
<reference evidence="1" key="1">
    <citation type="submission" date="2020-07" db="EMBL/GenBank/DDBJ databases">
        <title>Multicomponent nature underlies the extraordinary mechanical properties of spider dragline silk.</title>
        <authorList>
            <person name="Kono N."/>
            <person name="Nakamura H."/>
            <person name="Mori M."/>
            <person name="Yoshida Y."/>
            <person name="Ohtoshi R."/>
            <person name="Malay A.D."/>
            <person name="Moran D.A.P."/>
            <person name="Tomita M."/>
            <person name="Numata K."/>
            <person name="Arakawa K."/>
        </authorList>
    </citation>
    <scope>NUCLEOTIDE SEQUENCE</scope>
</reference>
<protein>
    <submittedName>
        <fullName evidence="1">Uncharacterized protein</fullName>
    </submittedName>
</protein>
<dbReference type="EMBL" id="BMAO01016916">
    <property type="protein sequence ID" value="GFR12139.1"/>
    <property type="molecule type" value="Genomic_DNA"/>
</dbReference>
<dbReference type="AlphaFoldDB" id="A0A8X6HYN0"/>